<dbReference type="SUPFAM" id="SSF89447">
    <property type="entry name" value="AbrB/MazE/MraZ-like"/>
    <property type="match status" value="1"/>
</dbReference>
<reference evidence="5" key="1">
    <citation type="journal article" date="2019" name="Int. J. Syst. Evol. Microbiol.">
        <title>The Global Catalogue of Microorganisms (GCM) 10K type strain sequencing project: providing services to taxonomists for standard genome sequencing and annotation.</title>
        <authorList>
            <consortium name="The Broad Institute Genomics Platform"/>
            <consortium name="The Broad Institute Genome Sequencing Center for Infectious Disease"/>
            <person name="Wu L."/>
            <person name="Ma J."/>
        </authorList>
    </citation>
    <scope>NUCLEOTIDE SEQUENCE [LARGE SCALE GENOMIC DNA]</scope>
    <source>
        <strain evidence="5">NBRC 3271</strain>
    </source>
</reference>
<feature type="compositionally biased region" description="Basic and acidic residues" evidence="2">
    <location>
        <begin position="69"/>
        <end position="85"/>
    </location>
</feature>
<dbReference type="InterPro" id="IPR039052">
    <property type="entry name" value="Antitox_PemI-like"/>
</dbReference>
<dbReference type="Pfam" id="PF04014">
    <property type="entry name" value="MazE_antitoxin"/>
    <property type="match status" value="1"/>
</dbReference>
<evidence type="ECO:0000259" key="3">
    <source>
        <dbReference type="PROSITE" id="PS51740"/>
    </source>
</evidence>
<dbReference type="PANTHER" id="PTHR40516">
    <property type="entry name" value="ANTITOXIN CHPS-RELATED"/>
    <property type="match status" value="1"/>
</dbReference>
<comment type="caution">
    <text evidence="4">The sequence shown here is derived from an EMBL/GenBank/DDBJ whole genome shotgun (WGS) entry which is preliminary data.</text>
</comment>
<dbReference type="EMBL" id="BSNT01000064">
    <property type="protein sequence ID" value="GLQ60066.1"/>
    <property type="molecule type" value="Genomic_DNA"/>
</dbReference>
<evidence type="ECO:0000256" key="2">
    <source>
        <dbReference type="SAM" id="MobiDB-lite"/>
    </source>
</evidence>
<name>A0ABQ5WIR7_GLUJA</name>
<proteinExistence type="predicted"/>
<dbReference type="RefSeq" id="WP_062022210.1">
    <property type="nucleotide sequence ID" value="NZ_BEWO01000018.1"/>
</dbReference>
<dbReference type="Gene3D" id="2.10.260.10">
    <property type="match status" value="1"/>
</dbReference>
<accession>A0ABQ5WIR7</accession>
<dbReference type="InterPro" id="IPR037914">
    <property type="entry name" value="SpoVT-AbrB_sf"/>
</dbReference>
<evidence type="ECO:0000256" key="1">
    <source>
        <dbReference type="PROSITE-ProRule" id="PRU01076"/>
    </source>
</evidence>
<feature type="region of interest" description="Disordered" evidence="2">
    <location>
        <begin position="63"/>
        <end position="85"/>
    </location>
</feature>
<sequence length="85" mass="9251">MTTSSLRKLGGSIVLTVPPALLGLLDLKAGEKVELDVENGTLVVRPRRRPRYTMAELLAVSEYPTEPDTESRDWAAGEATGKEIL</sequence>
<protein>
    <submittedName>
        <fullName evidence="4">MazE family transcriptional regulator</fullName>
    </submittedName>
</protein>
<evidence type="ECO:0000313" key="5">
    <source>
        <dbReference type="Proteomes" id="UP001156613"/>
    </source>
</evidence>
<keyword evidence="5" id="KW-1185">Reference proteome</keyword>
<dbReference type="Proteomes" id="UP001156613">
    <property type="component" value="Unassembled WGS sequence"/>
</dbReference>
<keyword evidence="1" id="KW-0238">DNA-binding</keyword>
<feature type="domain" description="SpoVT-AbrB" evidence="3">
    <location>
        <begin position="4"/>
        <end position="49"/>
    </location>
</feature>
<dbReference type="PROSITE" id="PS51740">
    <property type="entry name" value="SPOVT_ABRB"/>
    <property type="match status" value="1"/>
</dbReference>
<organism evidence="4 5">
    <name type="scientific">Gluconobacter japonicus</name>
    <dbReference type="NCBI Taxonomy" id="376620"/>
    <lineage>
        <taxon>Bacteria</taxon>
        <taxon>Pseudomonadati</taxon>
        <taxon>Pseudomonadota</taxon>
        <taxon>Alphaproteobacteria</taxon>
        <taxon>Acetobacterales</taxon>
        <taxon>Acetobacteraceae</taxon>
        <taxon>Gluconobacter</taxon>
    </lineage>
</organism>
<dbReference type="InterPro" id="IPR007159">
    <property type="entry name" value="SpoVT-AbrB_dom"/>
</dbReference>
<evidence type="ECO:0000313" key="4">
    <source>
        <dbReference type="EMBL" id="GLQ60066.1"/>
    </source>
</evidence>
<gene>
    <name evidence="4" type="ORF">GCM10010937_18690</name>
</gene>
<dbReference type="PANTHER" id="PTHR40516:SF1">
    <property type="entry name" value="ANTITOXIN CHPS-RELATED"/>
    <property type="match status" value="1"/>
</dbReference>
<dbReference type="SMART" id="SM00966">
    <property type="entry name" value="SpoVT_AbrB"/>
    <property type="match status" value="1"/>
</dbReference>